<gene>
    <name evidence="2" type="ORF">NTEN_LOCUS5585</name>
</gene>
<evidence type="ECO:0000313" key="2">
    <source>
        <dbReference type="EMBL" id="CAA9999302.1"/>
    </source>
</evidence>
<name>A0A6H5G9P2_9HEMI</name>
<evidence type="ECO:0000313" key="3">
    <source>
        <dbReference type="Proteomes" id="UP000479000"/>
    </source>
</evidence>
<feature type="compositionally biased region" description="Basic and acidic residues" evidence="1">
    <location>
        <begin position="75"/>
        <end position="88"/>
    </location>
</feature>
<dbReference type="AlphaFoldDB" id="A0A6H5G9P2"/>
<sequence length="88" mass="10171">MGVNTRDDKETRQSLSPQNESSSDTQQTKIDTQTSTRSQCYTHVGSTARRKKEQQQQHTWDPLSGRQMFLNGPRIKADHGWTHRIEKS</sequence>
<feature type="compositionally biased region" description="Polar residues" evidence="1">
    <location>
        <begin position="13"/>
        <end position="45"/>
    </location>
</feature>
<organism evidence="2 3">
    <name type="scientific">Nesidiocoris tenuis</name>
    <dbReference type="NCBI Taxonomy" id="355587"/>
    <lineage>
        <taxon>Eukaryota</taxon>
        <taxon>Metazoa</taxon>
        <taxon>Ecdysozoa</taxon>
        <taxon>Arthropoda</taxon>
        <taxon>Hexapoda</taxon>
        <taxon>Insecta</taxon>
        <taxon>Pterygota</taxon>
        <taxon>Neoptera</taxon>
        <taxon>Paraneoptera</taxon>
        <taxon>Hemiptera</taxon>
        <taxon>Heteroptera</taxon>
        <taxon>Panheteroptera</taxon>
        <taxon>Cimicomorpha</taxon>
        <taxon>Miridae</taxon>
        <taxon>Dicyphina</taxon>
        <taxon>Nesidiocoris</taxon>
    </lineage>
</organism>
<dbReference type="EMBL" id="CADCXU010008620">
    <property type="protein sequence ID" value="CAA9999302.1"/>
    <property type="molecule type" value="Genomic_DNA"/>
</dbReference>
<dbReference type="Proteomes" id="UP000479000">
    <property type="component" value="Unassembled WGS sequence"/>
</dbReference>
<proteinExistence type="predicted"/>
<feature type="non-terminal residue" evidence="2">
    <location>
        <position position="88"/>
    </location>
</feature>
<reference evidence="2 3" key="1">
    <citation type="submission" date="2020-02" db="EMBL/GenBank/DDBJ databases">
        <authorList>
            <person name="Ferguson B K."/>
        </authorList>
    </citation>
    <scope>NUCLEOTIDE SEQUENCE [LARGE SCALE GENOMIC DNA]</scope>
</reference>
<keyword evidence="3" id="KW-1185">Reference proteome</keyword>
<feature type="region of interest" description="Disordered" evidence="1">
    <location>
        <begin position="1"/>
        <end position="88"/>
    </location>
</feature>
<feature type="compositionally biased region" description="Basic and acidic residues" evidence="1">
    <location>
        <begin position="1"/>
        <end position="12"/>
    </location>
</feature>
<evidence type="ECO:0000256" key="1">
    <source>
        <dbReference type="SAM" id="MobiDB-lite"/>
    </source>
</evidence>
<protein>
    <submittedName>
        <fullName evidence="2">Uncharacterized protein</fullName>
    </submittedName>
</protein>
<accession>A0A6H5G9P2</accession>